<reference evidence="1" key="1">
    <citation type="submission" date="2018-06" db="EMBL/GenBank/DDBJ databases">
        <authorList>
            <person name="Zhirakovskaya E."/>
        </authorList>
    </citation>
    <scope>NUCLEOTIDE SEQUENCE</scope>
</reference>
<dbReference type="AlphaFoldDB" id="A0A3B0XWI0"/>
<dbReference type="EMBL" id="UOFL01000033">
    <property type="protein sequence ID" value="VAW71891.1"/>
    <property type="molecule type" value="Genomic_DNA"/>
</dbReference>
<sequence>MNSKLKFMDGEKLRSNWDAPTYRVMLFKPIGLYPKGCFFTPNSFFSADDDLVFSVTHGGSWKALDENIAYSEFDWASPEELRILGAILLCEKIGDALIRFYPVMRYSPRIDSEYLDLSNRNTVSAVKELLIETSINPRERSGDSVLSECVGGNYQLVSSDRYNLGRLHTFWSKLSVDNYVLMRGISSLIKAEMLACYREFWEEAIIVSYIALEASFHLVCRELKSKGIIEPTANDAAHWLYENFDKPFGLPKPTIEKYFQEFYEDRIKTLHPSSRFGEAPFSPIMHDNFCHLRRSLREIFSYLTAGEHGEDYHKEVKKHARHSAPINNNA</sequence>
<evidence type="ECO:0000313" key="1">
    <source>
        <dbReference type="EMBL" id="VAW71891.1"/>
    </source>
</evidence>
<name>A0A3B0XWI0_9ZZZZ</name>
<gene>
    <name evidence="1" type="ORF">MNBD_GAMMA12-1821</name>
</gene>
<accession>A0A3B0XWI0</accession>
<proteinExistence type="predicted"/>
<protein>
    <submittedName>
        <fullName evidence="1">Uncharacterized protein</fullName>
    </submittedName>
</protein>
<organism evidence="1">
    <name type="scientific">hydrothermal vent metagenome</name>
    <dbReference type="NCBI Taxonomy" id="652676"/>
    <lineage>
        <taxon>unclassified sequences</taxon>
        <taxon>metagenomes</taxon>
        <taxon>ecological metagenomes</taxon>
    </lineage>
</organism>